<protein>
    <recommendedName>
        <fullName evidence="5">Transmembrane protein 70 homolog, mitochondrial</fullName>
    </recommendedName>
</protein>
<keyword evidence="4" id="KW-1185">Reference proteome</keyword>
<dbReference type="PANTHER" id="PTHR13281">
    <property type="entry name" value="TRANSMEMBRANE PROTEIN 70, MITOCHONDRIAL"/>
    <property type="match status" value="1"/>
</dbReference>
<evidence type="ECO:0000256" key="2">
    <source>
        <dbReference type="SAM" id="Phobius"/>
    </source>
</evidence>
<dbReference type="Proteomes" id="UP000801492">
    <property type="component" value="Unassembled WGS sequence"/>
</dbReference>
<feature type="transmembrane region" description="Helical" evidence="2">
    <location>
        <begin position="111"/>
        <end position="134"/>
    </location>
</feature>
<reference evidence="3" key="1">
    <citation type="submission" date="2019-08" db="EMBL/GenBank/DDBJ databases">
        <title>The genome of the North American firefly Photinus pyralis.</title>
        <authorList>
            <consortium name="Photinus pyralis genome working group"/>
            <person name="Fallon T.R."/>
            <person name="Sander Lower S.E."/>
            <person name="Weng J.-K."/>
        </authorList>
    </citation>
    <scope>NUCLEOTIDE SEQUENCE</scope>
    <source>
        <strain evidence="3">TRF0915ILg1</strain>
        <tissue evidence="3">Whole body</tissue>
    </source>
</reference>
<dbReference type="GO" id="GO:0033615">
    <property type="term" value="P:mitochondrial proton-transporting ATP synthase complex assembly"/>
    <property type="evidence" value="ECO:0007669"/>
    <property type="project" value="TreeGrafter"/>
</dbReference>
<proteinExistence type="inferred from homology"/>
<dbReference type="InterPro" id="IPR009724">
    <property type="entry name" value="TMEM70"/>
</dbReference>
<comment type="similarity">
    <text evidence="1">Belongs to the TMEM70 family.</text>
</comment>
<keyword evidence="2" id="KW-1133">Transmembrane helix</keyword>
<evidence type="ECO:0008006" key="5">
    <source>
        <dbReference type="Google" id="ProtNLM"/>
    </source>
</evidence>
<dbReference type="PANTHER" id="PTHR13281:SF0">
    <property type="entry name" value="TRANSMEMBRANE PROTEIN 70, MITOCHONDRIAL"/>
    <property type="match status" value="1"/>
</dbReference>
<organism evidence="3 4">
    <name type="scientific">Ignelater luminosus</name>
    <name type="common">Cucubano</name>
    <name type="synonym">Pyrophorus luminosus</name>
    <dbReference type="NCBI Taxonomy" id="2038154"/>
    <lineage>
        <taxon>Eukaryota</taxon>
        <taxon>Metazoa</taxon>
        <taxon>Ecdysozoa</taxon>
        <taxon>Arthropoda</taxon>
        <taxon>Hexapoda</taxon>
        <taxon>Insecta</taxon>
        <taxon>Pterygota</taxon>
        <taxon>Neoptera</taxon>
        <taxon>Endopterygota</taxon>
        <taxon>Coleoptera</taxon>
        <taxon>Polyphaga</taxon>
        <taxon>Elateriformia</taxon>
        <taxon>Elateroidea</taxon>
        <taxon>Elateridae</taxon>
        <taxon>Agrypninae</taxon>
        <taxon>Pyrophorini</taxon>
        <taxon>Ignelater</taxon>
    </lineage>
</organism>
<keyword evidence="2" id="KW-0812">Transmembrane</keyword>
<sequence length="229" mass="26107">MSVRTCFRLIPTILKHTNCKQVFLLQNYNSLLKCNQYVVPSSLSHCTLRFASTNTTKSIPTDTDKDIQVYYGILTPQMRAVKLFSLLTSFTGIAAQPFIYKQIGSIDNIPLIIGICSFVGFFTLVTPFLLHFITKKYVTRLVYKPETKTYVATTLTLLNMSKEIEFTPEDVRIPEVPGMFTSFEAKGNPLFLDPRLFEDPTHYGKIMGYDKPLDLKLFQTSLNEKKKSS</sequence>
<comment type="caution">
    <text evidence="3">The sequence shown here is derived from an EMBL/GenBank/DDBJ whole genome shotgun (WGS) entry which is preliminary data.</text>
</comment>
<name>A0A8K0DJF2_IGNLU</name>
<dbReference type="AlphaFoldDB" id="A0A8K0DJF2"/>
<dbReference type="InterPro" id="IPR045325">
    <property type="entry name" value="TMEM70/TMEM186/TMEM223"/>
</dbReference>
<evidence type="ECO:0000313" key="3">
    <source>
        <dbReference type="EMBL" id="KAF2901585.1"/>
    </source>
</evidence>
<gene>
    <name evidence="3" type="ORF">ILUMI_04598</name>
</gene>
<evidence type="ECO:0000256" key="1">
    <source>
        <dbReference type="ARBA" id="ARBA00005280"/>
    </source>
</evidence>
<dbReference type="EMBL" id="VTPC01001545">
    <property type="protein sequence ID" value="KAF2901585.1"/>
    <property type="molecule type" value="Genomic_DNA"/>
</dbReference>
<dbReference type="OrthoDB" id="156886at2759"/>
<dbReference type="GO" id="GO:0031966">
    <property type="term" value="C:mitochondrial membrane"/>
    <property type="evidence" value="ECO:0007669"/>
    <property type="project" value="TreeGrafter"/>
</dbReference>
<evidence type="ECO:0000313" key="4">
    <source>
        <dbReference type="Proteomes" id="UP000801492"/>
    </source>
</evidence>
<keyword evidence="2" id="KW-0472">Membrane</keyword>
<dbReference type="Pfam" id="PF06979">
    <property type="entry name" value="TMEM70"/>
    <property type="match status" value="1"/>
</dbReference>
<accession>A0A8K0DJF2</accession>
<feature type="transmembrane region" description="Helical" evidence="2">
    <location>
        <begin position="80"/>
        <end position="99"/>
    </location>
</feature>